<dbReference type="InterPro" id="IPR003594">
    <property type="entry name" value="HATPase_dom"/>
</dbReference>
<name>A0A2P5P9I3_9CHLR</name>
<comment type="cofactor">
    <cofactor evidence="2">
        <name>[4Fe-4S] cluster</name>
        <dbReference type="ChEBI" id="CHEBI:49883"/>
    </cofactor>
</comment>
<keyword evidence="12" id="KW-0479">Metal-binding</keyword>
<dbReference type="RefSeq" id="WP_102330454.1">
    <property type="nucleotide sequence ID" value="NZ_CP058566.2"/>
</dbReference>
<dbReference type="Proteomes" id="UP000235653">
    <property type="component" value="Unassembled WGS sequence"/>
</dbReference>
<dbReference type="InterPro" id="IPR036890">
    <property type="entry name" value="HATPase_C_sf"/>
</dbReference>
<gene>
    <name evidence="21" type="ORF">JP09_003670</name>
</gene>
<keyword evidence="10" id="KW-0808">Transferase</keyword>
<dbReference type="PRINTS" id="PR00344">
    <property type="entry name" value="BCTRLSENSOR"/>
</dbReference>
<comment type="caution">
    <text evidence="21">The sequence shown here is derived from an EMBL/GenBank/DDBJ whole genome shotgun (WGS) entry which is preliminary data.</text>
</comment>
<organism evidence="21 22">
    <name type="scientific">Dehalogenimonas etheniformans</name>
    <dbReference type="NCBI Taxonomy" id="1536648"/>
    <lineage>
        <taxon>Bacteria</taxon>
        <taxon>Bacillati</taxon>
        <taxon>Chloroflexota</taxon>
        <taxon>Dehalococcoidia</taxon>
        <taxon>Dehalococcoidales</taxon>
        <taxon>Dehalococcoidaceae</taxon>
        <taxon>Dehalogenimonas</taxon>
    </lineage>
</organism>
<dbReference type="InterPro" id="IPR004358">
    <property type="entry name" value="Sig_transdc_His_kin-like_C"/>
</dbReference>
<dbReference type="GO" id="GO:0051539">
    <property type="term" value="F:4 iron, 4 sulfur cluster binding"/>
    <property type="evidence" value="ECO:0007669"/>
    <property type="project" value="UniProtKB-KW"/>
</dbReference>
<dbReference type="Gene3D" id="1.20.5.1930">
    <property type="match status" value="1"/>
</dbReference>
<dbReference type="Pfam" id="PF02518">
    <property type="entry name" value="HATPase_c"/>
    <property type="match status" value="1"/>
</dbReference>
<protein>
    <recommendedName>
        <fullName evidence="6">Oxygen sensor histidine kinase NreB</fullName>
        <ecNumber evidence="5">2.7.13.3</ecNumber>
    </recommendedName>
    <alternativeName>
        <fullName evidence="20">Nitrogen regulation protein B</fullName>
    </alternativeName>
</protein>
<dbReference type="SMART" id="SM00387">
    <property type="entry name" value="HATPase_c"/>
    <property type="match status" value="1"/>
</dbReference>
<evidence type="ECO:0000256" key="17">
    <source>
        <dbReference type="ARBA" id="ARBA00023014"/>
    </source>
</evidence>
<dbReference type="PANTHER" id="PTHR24421">
    <property type="entry name" value="NITRATE/NITRITE SENSOR PROTEIN NARX-RELATED"/>
    <property type="match status" value="1"/>
</dbReference>
<evidence type="ECO:0000256" key="16">
    <source>
        <dbReference type="ARBA" id="ARBA00023012"/>
    </source>
</evidence>
<keyword evidence="7" id="KW-1003">Cell membrane</keyword>
<dbReference type="CDD" id="cd16917">
    <property type="entry name" value="HATPase_UhpB-NarQ-NarX-like"/>
    <property type="match status" value="1"/>
</dbReference>
<dbReference type="AlphaFoldDB" id="A0A2P5P9I3"/>
<evidence type="ECO:0000256" key="9">
    <source>
        <dbReference type="ARBA" id="ARBA00022490"/>
    </source>
</evidence>
<keyword evidence="17" id="KW-0411">Iron-sulfur</keyword>
<dbReference type="Gene3D" id="3.30.565.10">
    <property type="entry name" value="Histidine kinase-like ATPase, C-terminal domain"/>
    <property type="match status" value="1"/>
</dbReference>
<comment type="catalytic activity">
    <reaction evidence="1">
        <text>ATP + protein L-histidine = ADP + protein N-phospho-L-histidine.</text>
        <dbReference type="EC" id="2.7.13.3"/>
    </reaction>
</comment>
<evidence type="ECO:0000256" key="15">
    <source>
        <dbReference type="ARBA" id="ARBA00023004"/>
    </source>
</evidence>
<evidence type="ECO:0000256" key="4">
    <source>
        <dbReference type="ARBA" id="ARBA00004651"/>
    </source>
</evidence>
<comment type="function">
    <text evidence="19">Member of the two-component regulatory system NreB/NreC involved in the control of dissimilatory nitrate/nitrite reduction in response to oxygen. NreB functions as a direct oxygen sensor histidine kinase which is autophosphorylated, in the absence of oxygen, probably at the conserved histidine residue, and transfers its phosphate group probably to a conserved aspartate residue of NreC. NreB/NreC activates the expression of the nitrate (narGHJI) and nitrite (nir) reductase operons, as well as the putative nitrate transporter gene narT.</text>
</comment>
<evidence type="ECO:0000256" key="7">
    <source>
        <dbReference type="ARBA" id="ARBA00022475"/>
    </source>
</evidence>
<evidence type="ECO:0000256" key="1">
    <source>
        <dbReference type="ARBA" id="ARBA00000085"/>
    </source>
</evidence>
<evidence type="ECO:0000256" key="5">
    <source>
        <dbReference type="ARBA" id="ARBA00012438"/>
    </source>
</evidence>
<evidence type="ECO:0000256" key="10">
    <source>
        <dbReference type="ARBA" id="ARBA00022679"/>
    </source>
</evidence>
<dbReference type="GO" id="GO:0000155">
    <property type="term" value="F:phosphorelay sensor kinase activity"/>
    <property type="evidence" value="ECO:0007669"/>
    <property type="project" value="InterPro"/>
</dbReference>
<evidence type="ECO:0000256" key="11">
    <source>
        <dbReference type="ARBA" id="ARBA00022692"/>
    </source>
</evidence>
<evidence type="ECO:0000256" key="13">
    <source>
        <dbReference type="ARBA" id="ARBA00022777"/>
    </source>
</evidence>
<keyword evidence="11" id="KW-0812">Transmembrane</keyword>
<dbReference type="OrthoDB" id="144293at2"/>
<keyword evidence="9" id="KW-0963">Cytoplasm</keyword>
<dbReference type="InterPro" id="IPR050482">
    <property type="entry name" value="Sensor_HK_TwoCompSys"/>
</dbReference>
<proteinExistence type="predicted"/>
<evidence type="ECO:0000256" key="8">
    <source>
        <dbReference type="ARBA" id="ARBA00022485"/>
    </source>
</evidence>
<dbReference type="EMBL" id="JQAN02000006">
    <property type="protein sequence ID" value="PPD58968.1"/>
    <property type="molecule type" value="Genomic_DNA"/>
</dbReference>
<keyword evidence="16" id="KW-0902">Two-component regulatory system</keyword>
<comment type="subcellular location">
    <subcellularLocation>
        <location evidence="4">Cell membrane</location>
        <topology evidence="4">Multi-pass membrane protein</topology>
    </subcellularLocation>
    <subcellularLocation>
        <location evidence="3">Cytoplasm</location>
    </subcellularLocation>
</comment>
<dbReference type="GO" id="GO:0005886">
    <property type="term" value="C:plasma membrane"/>
    <property type="evidence" value="ECO:0007669"/>
    <property type="project" value="UniProtKB-SubCell"/>
</dbReference>
<dbReference type="Pfam" id="PF07730">
    <property type="entry name" value="HisKA_3"/>
    <property type="match status" value="1"/>
</dbReference>
<dbReference type="EC" id="2.7.13.3" evidence="5"/>
<reference evidence="21 22" key="1">
    <citation type="journal article" date="2017" name="ISME J.">
        <title>Grape pomace compost harbors organohalide-respiring Dehalogenimonas species with novel reductive dehalogenase genes.</title>
        <authorList>
            <person name="Yang Y."/>
            <person name="Higgins S.A."/>
            <person name="Yan J."/>
            <person name="Simsir B."/>
            <person name="Chourey K."/>
            <person name="Iyer R."/>
            <person name="Hettich R.L."/>
            <person name="Baldwin B."/>
            <person name="Ogles D.M."/>
            <person name="Loffler F.E."/>
        </authorList>
    </citation>
    <scope>NUCLEOTIDE SEQUENCE [LARGE SCALE GENOMIC DNA]</scope>
    <source>
        <strain evidence="21 22">GP</strain>
    </source>
</reference>
<keyword evidence="8" id="KW-0004">4Fe-4S</keyword>
<dbReference type="GO" id="GO:0046983">
    <property type="term" value="F:protein dimerization activity"/>
    <property type="evidence" value="ECO:0007669"/>
    <property type="project" value="InterPro"/>
</dbReference>
<keyword evidence="18" id="KW-0472">Membrane</keyword>
<sequence>MATLTAPARKLSRLNGVQIAAAAVRGRAFGGKLRLYLSIFRFLTLILALSQVSGVVPKGSISIAGVIIAASAYTVIKFFTPVTARNYLASQALLATDLVFCAAMVWVTGGLSSPFLLYTLTPVLAASFFYESRMALTVAVASILDILLTQLVNPFYQLTSGPLEFSFFFIYIVAVSLSASLPYLVNFNLQRRMQGEYVAEERSRLSRELHDGTVQVLAALNWQAQLVERDLSRQGISLPSLSHLLHLSKESQSEAREALQLLRDYTESGKFVEHLKTYADRFKQDSGIEYKMDLLPLEPKLEPQVELQLLRICQEAMNNIRKHARARHVCVNMIRSPKNYLTVTIEDDGLGFDLDAGLRTSGFQGHGLNVMRERAETVGGYLQMDSQLGKGTVITVVVPLNR</sequence>
<keyword evidence="22" id="KW-1185">Reference proteome</keyword>
<accession>A0A2P5P9I3</accession>
<dbReference type="PANTHER" id="PTHR24421:SF37">
    <property type="entry name" value="SENSOR HISTIDINE KINASE NARS"/>
    <property type="match status" value="1"/>
</dbReference>
<evidence type="ECO:0000256" key="6">
    <source>
        <dbReference type="ARBA" id="ARBA00017322"/>
    </source>
</evidence>
<evidence type="ECO:0000256" key="3">
    <source>
        <dbReference type="ARBA" id="ARBA00004496"/>
    </source>
</evidence>
<evidence type="ECO:0000256" key="2">
    <source>
        <dbReference type="ARBA" id="ARBA00001966"/>
    </source>
</evidence>
<keyword evidence="15" id="KW-0408">Iron</keyword>
<dbReference type="InterPro" id="IPR005467">
    <property type="entry name" value="His_kinase_dom"/>
</dbReference>
<evidence type="ECO:0000256" key="18">
    <source>
        <dbReference type="ARBA" id="ARBA00023136"/>
    </source>
</evidence>
<dbReference type="GO" id="GO:0005737">
    <property type="term" value="C:cytoplasm"/>
    <property type="evidence" value="ECO:0007669"/>
    <property type="project" value="UniProtKB-SubCell"/>
</dbReference>
<keyword evidence="14" id="KW-1133">Transmembrane helix</keyword>
<evidence type="ECO:0000256" key="12">
    <source>
        <dbReference type="ARBA" id="ARBA00022723"/>
    </source>
</evidence>
<dbReference type="PROSITE" id="PS50109">
    <property type="entry name" value="HIS_KIN"/>
    <property type="match status" value="1"/>
</dbReference>
<dbReference type="GO" id="GO:0046872">
    <property type="term" value="F:metal ion binding"/>
    <property type="evidence" value="ECO:0007669"/>
    <property type="project" value="UniProtKB-KW"/>
</dbReference>
<evidence type="ECO:0000313" key="22">
    <source>
        <dbReference type="Proteomes" id="UP000235653"/>
    </source>
</evidence>
<evidence type="ECO:0000256" key="20">
    <source>
        <dbReference type="ARBA" id="ARBA00030800"/>
    </source>
</evidence>
<keyword evidence="13" id="KW-0418">Kinase</keyword>
<evidence type="ECO:0000256" key="19">
    <source>
        <dbReference type="ARBA" id="ARBA00024827"/>
    </source>
</evidence>
<dbReference type="InterPro" id="IPR011712">
    <property type="entry name" value="Sig_transdc_His_kin_sub3_dim/P"/>
</dbReference>
<dbReference type="SUPFAM" id="SSF55874">
    <property type="entry name" value="ATPase domain of HSP90 chaperone/DNA topoisomerase II/histidine kinase"/>
    <property type="match status" value="1"/>
</dbReference>
<evidence type="ECO:0000256" key="14">
    <source>
        <dbReference type="ARBA" id="ARBA00022989"/>
    </source>
</evidence>
<evidence type="ECO:0000313" key="21">
    <source>
        <dbReference type="EMBL" id="PPD58968.1"/>
    </source>
</evidence>